<reference evidence="1" key="1">
    <citation type="submission" date="2018-07" db="EMBL/GenBank/DDBJ databases">
        <authorList>
            <consortium name="GenomeTrakr network: Whole genome sequencing for foodborne pathogen traceback"/>
        </authorList>
    </citation>
    <scope>NUCLEOTIDE SEQUENCE</scope>
    <source>
        <strain evidence="1">CFSAN029871</strain>
    </source>
</reference>
<dbReference type="EMBL" id="CP074636">
    <property type="protein sequence ID" value="QVS18182.1"/>
    <property type="molecule type" value="Genomic_DNA"/>
</dbReference>
<sequence>MSNKGDYGNRTGAIYSATDKAMFDALQQYKVTRDDIKELYFTRGVIISNKTSKEILADNFSKYIHGYEDYEFLSKILGVSTQRERVKSVDLISTDITSEDIEEALDKVKEHLSVTSNDIVDYNIVGKSYSLKIEYSEPDFTKSEFRQVVDKDAEIIIEKNAQGFSLIGPHNKKMEVVTSLIFDELAEKHSSLIRDEINLEDVIDKSLVSKLFDKLTTSMEGYSLVSVTDVYVYNPDKDDGTGSHIKKASLSGTGVTLSQELGSLYKKGFYIWRIVWTVTDDRYLDSDIYEIEALFSEPETCSDFAFLVKGYYPVKVDSTDITDTHHKNRVNLSKSEEMKFNKLVLKTAKDLLEEFSNLDENSKDDEEGAI</sequence>
<organism evidence="1">
    <name type="scientific">Salmonella enterica</name>
    <name type="common">Salmonella choleraesuis</name>
    <dbReference type="NCBI Taxonomy" id="28901"/>
    <lineage>
        <taxon>Bacteria</taxon>
        <taxon>Pseudomonadati</taxon>
        <taxon>Pseudomonadota</taxon>
        <taxon>Gammaproteobacteria</taxon>
        <taxon>Enterobacterales</taxon>
        <taxon>Enterobacteriaceae</taxon>
        <taxon>Salmonella</taxon>
    </lineage>
</organism>
<dbReference type="AlphaFoldDB" id="A0A8E6VAM9"/>
<accession>A0A8E6VAM9</accession>
<proteinExistence type="predicted"/>
<name>A0A8E6VAM9_SALER</name>
<reference evidence="1" key="2">
    <citation type="submission" date="2021-05" db="EMBL/GenBank/DDBJ databases">
        <title>Whole genome PacBio Sequel sequence of Salmonella enterica subsp. enterica.</title>
        <authorList>
            <person name="Hoffmann M."/>
            <person name="Balkey M."/>
            <person name="Luo Y."/>
        </authorList>
    </citation>
    <scope>NUCLEOTIDE SEQUENCE</scope>
    <source>
        <strain evidence="1">CFSAN029871</strain>
    </source>
</reference>
<gene>
    <name evidence="1" type="ORF">XS00_18670</name>
</gene>
<protein>
    <submittedName>
        <fullName evidence="1">Uncharacterized protein</fullName>
    </submittedName>
</protein>
<evidence type="ECO:0000313" key="1">
    <source>
        <dbReference type="EMBL" id="QVS18182.1"/>
    </source>
</evidence>